<evidence type="ECO:0000256" key="2">
    <source>
        <dbReference type="ARBA" id="ARBA00022679"/>
    </source>
</evidence>
<keyword evidence="5" id="KW-0067">ATP-binding</keyword>
<evidence type="ECO:0000259" key="6">
    <source>
        <dbReference type="Pfam" id="PF08543"/>
    </source>
</evidence>
<sequence>MNTAAPSAQSSAVSSVSPAARPVILSIQSHVAWGYVGNSAAVFALQRLGFEVLQVHTVLFSNHTGYGQFRGQILSAEHIREILAGLRERGALHQVGAVLSGYLGNADTGAAILDAVNDIRQANPQLRYLCDPVMGDVGRGLFVNPAIPDFLRDQAIPFANIITPNQFEFELLSGTKLTSTEEAVAVARQMRGRGPDTIVITSLATPDIAADQLGTLAVNGQGAWLVTTPRIDLHPLPNGMGDVFAATLLGRLMDGRPLPEALELATATLYSLVKGTLAGSRDLPLVAAQAQLIEPAARFAARQVA</sequence>
<feature type="domain" description="Pyridoxamine kinase/Phosphomethylpyrimidine kinase" evidence="6">
    <location>
        <begin position="94"/>
        <end position="275"/>
    </location>
</feature>
<dbReference type="Pfam" id="PF08543">
    <property type="entry name" value="Phos_pyr_kin"/>
    <property type="match status" value="1"/>
</dbReference>
<evidence type="ECO:0000256" key="3">
    <source>
        <dbReference type="ARBA" id="ARBA00022741"/>
    </source>
</evidence>
<dbReference type="NCBIfam" id="TIGR00687">
    <property type="entry name" value="pyridox_kin"/>
    <property type="match status" value="1"/>
</dbReference>
<evidence type="ECO:0000313" key="7">
    <source>
        <dbReference type="EMBL" id="UXC17073.1"/>
    </source>
</evidence>
<dbReference type="RefSeq" id="WP_260718458.1">
    <property type="nucleotide sequence ID" value="NZ_CP104377.1"/>
</dbReference>
<dbReference type="EC" id="2.7.1.35" evidence="1"/>
<dbReference type="GO" id="GO:0008478">
    <property type="term" value="F:pyridoxal kinase activity"/>
    <property type="evidence" value="ECO:0007669"/>
    <property type="project" value="UniProtKB-EC"/>
</dbReference>
<protein>
    <recommendedName>
        <fullName evidence="1">pyridoxal kinase</fullName>
        <ecNumber evidence="1">2.7.1.35</ecNumber>
    </recommendedName>
</protein>
<keyword evidence="2 7" id="KW-0808">Transferase</keyword>
<evidence type="ECO:0000256" key="4">
    <source>
        <dbReference type="ARBA" id="ARBA00022777"/>
    </source>
</evidence>
<evidence type="ECO:0000256" key="5">
    <source>
        <dbReference type="ARBA" id="ARBA00022840"/>
    </source>
</evidence>
<dbReference type="PANTHER" id="PTHR10534:SF2">
    <property type="entry name" value="PYRIDOXAL KINASE"/>
    <property type="match status" value="1"/>
</dbReference>
<keyword evidence="4 7" id="KW-0418">Kinase</keyword>
<dbReference type="InterPro" id="IPR004625">
    <property type="entry name" value="PyrdxlKinase"/>
</dbReference>
<proteinExistence type="predicted"/>
<evidence type="ECO:0000313" key="8">
    <source>
        <dbReference type="Proteomes" id="UP001058290"/>
    </source>
</evidence>
<organism evidence="7 8">
    <name type="scientific">Comamonas squillarum</name>
    <dbReference type="NCBI Taxonomy" id="2977320"/>
    <lineage>
        <taxon>Bacteria</taxon>
        <taxon>Pseudomonadati</taxon>
        <taxon>Pseudomonadota</taxon>
        <taxon>Betaproteobacteria</taxon>
        <taxon>Burkholderiales</taxon>
        <taxon>Comamonadaceae</taxon>
        <taxon>Comamonas</taxon>
    </lineage>
</organism>
<evidence type="ECO:0000256" key="1">
    <source>
        <dbReference type="ARBA" id="ARBA00012104"/>
    </source>
</evidence>
<dbReference type="PANTHER" id="PTHR10534">
    <property type="entry name" value="PYRIDOXAL KINASE"/>
    <property type="match status" value="1"/>
</dbReference>
<dbReference type="CDD" id="cd01173">
    <property type="entry name" value="pyridoxal_pyridoxamine_kinase"/>
    <property type="match status" value="1"/>
</dbReference>
<dbReference type="SUPFAM" id="SSF53613">
    <property type="entry name" value="Ribokinase-like"/>
    <property type="match status" value="1"/>
</dbReference>
<dbReference type="Gene3D" id="3.40.1190.20">
    <property type="match status" value="1"/>
</dbReference>
<dbReference type="EMBL" id="CP104377">
    <property type="protein sequence ID" value="UXC17073.1"/>
    <property type="molecule type" value="Genomic_DNA"/>
</dbReference>
<reference evidence="7" key="1">
    <citation type="submission" date="2022-09" db="EMBL/GenBank/DDBJ databases">
        <title>Bacterial diversity in gut of crayfish and pufferfish.</title>
        <authorList>
            <person name="Huang Y."/>
        </authorList>
    </citation>
    <scope>NUCLEOTIDE SEQUENCE</scope>
    <source>
        <strain evidence="7">PR12</strain>
    </source>
</reference>
<dbReference type="Proteomes" id="UP001058290">
    <property type="component" value="Chromosome"/>
</dbReference>
<name>A0ABY5ZUE3_9BURK</name>
<accession>A0ABY5ZUE3</accession>
<dbReference type="NCBIfam" id="NF004398">
    <property type="entry name" value="PRK05756.1"/>
    <property type="match status" value="1"/>
</dbReference>
<keyword evidence="8" id="KW-1185">Reference proteome</keyword>
<keyword evidence="3" id="KW-0547">Nucleotide-binding</keyword>
<dbReference type="InterPro" id="IPR013749">
    <property type="entry name" value="PM/HMP-P_kinase-1"/>
</dbReference>
<dbReference type="InterPro" id="IPR029056">
    <property type="entry name" value="Ribokinase-like"/>
</dbReference>
<gene>
    <name evidence="7" type="primary">pdxY</name>
    <name evidence="7" type="ORF">N4T19_15310</name>
</gene>